<keyword evidence="4" id="KW-1185">Reference proteome</keyword>
<evidence type="ECO:0008006" key="5">
    <source>
        <dbReference type="Google" id="ProtNLM"/>
    </source>
</evidence>
<dbReference type="GO" id="GO:0004674">
    <property type="term" value="F:protein serine/threonine kinase activity"/>
    <property type="evidence" value="ECO:0007669"/>
    <property type="project" value="TreeGrafter"/>
</dbReference>
<dbReference type="InterPro" id="IPR052969">
    <property type="entry name" value="Thr-specific_kinase-like"/>
</dbReference>
<proteinExistence type="predicted"/>
<feature type="coiled-coil region" evidence="1">
    <location>
        <begin position="76"/>
        <end position="103"/>
    </location>
</feature>
<dbReference type="InParanoid" id="A0A078AH51"/>
<feature type="region of interest" description="Disordered" evidence="2">
    <location>
        <begin position="1"/>
        <end position="35"/>
    </location>
</feature>
<dbReference type="PANTHER" id="PTHR47763:SF1">
    <property type="entry name" value="DUF659 DOMAIN-CONTAINING PROTEIN"/>
    <property type="match status" value="1"/>
</dbReference>
<evidence type="ECO:0000256" key="2">
    <source>
        <dbReference type="SAM" id="MobiDB-lite"/>
    </source>
</evidence>
<dbReference type="SUPFAM" id="SSF53300">
    <property type="entry name" value="vWA-like"/>
    <property type="match status" value="1"/>
</dbReference>
<dbReference type="PANTHER" id="PTHR47763">
    <property type="entry name" value="ALPHA-PROTEIN KINASE VWKA"/>
    <property type="match status" value="1"/>
</dbReference>
<protein>
    <recommendedName>
        <fullName evidence="5">VWFA domain-containing protein</fullName>
    </recommendedName>
</protein>
<keyword evidence="1" id="KW-0175">Coiled coil</keyword>
<name>A0A078AH51_STYLE</name>
<dbReference type="EMBL" id="CCKQ01010109">
    <property type="protein sequence ID" value="CDW81610.1"/>
    <property type="molecule type" value="Genomic_DNA"/>
</dbReference>
<dbReference type="Proteomes" id="UP000039865">
    <property type="component" value="Unassembled WGS sequence"/>
</dbReference>
<dbReference type="GO" id="GO:0005737">
    <property type="term" value="C:cytoplasm"/>
    <property type="evidence" value="ECO:0007669"/>
    <property type="project" value="TreeGrafter"/>
</dbReference>
<reference evidence="3 4" key="1">
    <citation type="submission" date="2014-06" db="EMBL/GenBank/DDBJ databases">
        <authorList>
            <person name="Swart Estienne"/>
        </authorList>
    </citation>
    <scope>NUCLEOTIDE SEQUENCE [LARGE SCALE GENOMIC DNA]</scope>
    <source>
        <strain evidence="3 4">130c</strain>
    </source>
</reference>
<gene>
    <name evidence="3" type="primary">Contig46.g53</name>
    <name evidence="3" type="ORF">STYLEM_10632</name>
</gene>
<evidence type="ECO:0000256" key="1">
    <source>
        <dbReference type="SAM" id="Coils"/>
    </source>
</evidence>
<accession>A0A078AH51</accession>
<feature type="compositionally biased region" description="Basic and acidic residues" evidence="2">
    <location>
        <begin position="1"/>
        <end position="17"/>
    </location>
</feature>
<evidence type="ECO:0000313" key="3">
    <source>
        <dbReference type="EMBL" id="CDW81610.1"/>
    </source>
</evidence>
<dbReference type="Gene3D" id="3.40.50.410">
    <property type="entry name" value="von Willebrand factor, type A domain"/>
    <property type="match status" value="1"/>
</dbReference>
<sequence>MSDKKDSKKNPQDKLDAILDGDETGDEGDIKIDISDPPMVQQNLNANQKEAELDDLPNSHLQVFDPIPNHGTNTEHAKEKRKRQDALQEYKNLKAKIKESSKLNILFIMDITGSMDSYLLETVNSINLIMEYATKICEGQVLIGFLGYRDFCDKENQFQIHNFTDNVDELKKKISEIQADGGGDTAEDVTGALEQVQLMENNIIMKTALLEMTLRTLQQTAVQRRL</sequence>
<evidence type="ECO:0000313" key="4">
    <source>
        <dbReference type="Proteomes" id="UP000039865"/>
    </source>
</evidence>
<organism evidence="3 4">
    <name type="scientific">Stylonychia lemnae</name>
    <name type="common">Ciliate</name>
    <dbReference type="NCBI Taxonomy" id="5949"/>
    <lineage>
        <taxon>Eukaryota</taxon>
        <taxon>Sar</taxon>
        <taxon>Alveolata</taxon>
        <taxon>Ciliophora</taxon>
        <taxon>Intramacronucleata</taxon>
        <taxon>Spirotrichea</taxon>
        <taxon>Stichotrichia</taxon>
        <taxon>Sporadotrichida</taxon>
        <taxon>Oxytrichidae</taxon>
        <taxon>Stylonychinae</taxon>
        <taxon>Stylonychia</taxon>
    </lineage>
</organism>
<dbReference type="AlphaFoldDB" id="A0A078AH51"/>
<dbReference type="OrthoDB" id="422053at2759"/>
<dbReference type="InterPro" id="IPR036465">
    <property type="entry name" value="vWFA_dom_sf"/>
</dbReference>